<keyword evidence="6 10" id="KW-0175">Coiled coil</keyword>
<dbReference type="STRING" id="6832.A0A553PDG4"/>
<dbReference type="InterPro" id="IPR027417">
    <property type="entry name" value="P-loop_NTPase"/>
</dbReference>
<evidence type="ECO:0000313" key="13">
    <source>
        <dbReference type="EMBL" id="TRY75709.1"/>
    </source>
</evidence>
<evidence type="ECO:0000256" key="4">
    <source>
        <dbReference type="ARBA" id="ARBA00022792"/>
    </source>
</evidence>
<dbReference type="GO" id="GO:0008270">
    <property type="term" value="F:zinc ion binding"/>
    <property type="evidence" value="ECO:0007669"/>
    <property type="project" value="TreeGrafter"/>
</dbReference>
<dbReference type="CDD" id="cd19512">
    <property type="entry name" value="RecA-like_ATAD3-like"/>
    <property type="match status" value="1"/>
</dbReference>
<dbReference type="Gene3D" id="3.40.50.300">
    <property type="entry name" value="P-loop containing nucleotide triphosphate hydrolases"/>
    <property type="match status" value="1"/>
</dbReference>
<feature type="coiled-coil region" evidence="10">
    <location>
        <begin position="123"/>
        <end position="214"/>
    </location>
</feature>
<dbReference type="GO" id="GO:0005524">
    <property type="term" value="F:ATP binding"/>
    <property type="evidence" value="ECO:0007669"/>
    <property type="project" value="UniProtKB-KW"/>
</dbReference>
<keyword evidence="5" id="KW-0067">ATP-binding</keyword>
<name>A0A553PDG4_TIGCA</name>
<keyword evidence="8" id="KW-0472">Membrane</keyword>
<dbReference type="InterPro" id="IPR003959">
    <property type="entry name" value="ATPase_AAA_core"/>
</dbReference>
<dbReference type="FunFam" id="3.40.50.300:FF:000470">
    <property type="entry name" value="ATPase family, AAA domain containing 3A"/>
    <property type="match status" value="1"/>
</dbReference>
<evidence type="ECO:0000256" key="2">
    <source>
        <dbReference type="ARBA" id="ARBA00004436"/>
    </source>
</evidence>
<dbReference type="PANTHER" id="PTHR23075:SF0">
    <property type="entry name" value="ATPASE FAMILY AAA DOMAIN-CONTAINING PROTEIN 3"/>
    <property type="match status" value="1"/>
</dbReference>
<feature type="region of interest" description="Disordered" evidence="11">
    <location>
        <begin position="589"/>
        <end position="611"/>
    </location>
</feature>
<gene>
    <name evidence="13" type="ORF">TCAL_04979</name>
</gene>
<dbReference type="OrthoDB" id="199596at2759"/>
<reference evidence="13 14" key="1">
    <citation type="journal article" date="2018" name="Nat. Ecol. Evol.">
        <title>Genomic signatures of mitonuclear coevolution across populations of Tigriopus californicus.</title>
        <authorList>
            <person name="Barreto F.S."/>
            <person name="Watson E.T."/>
            <person name="Lima T.G."/>
            <person name="Willett C.S."/>
            <person name="Edmands S."/>
            <person name="Li W."/>
            <person name="Burton R.S."/>
        </authorList>
    </citation>
    <scope>NUCLEOTIDE SEQUENCE [LARGE SCALE GENOMIC DNA]</scope>
    <source>
        <strain evidence="13 14">San Diego</strain>
    </source>
</reference>
<evidence type="ECO:0000256" key="8">
    <source>
        <dbReference type="ARBA" id="ARBA00023136"/>
    </source>
</evidence>
<keyword evidence="14" id="KW-1185">Reference proteome</keyword>
<dbReference type="Proteomes" id="UP000318571">
    <property type="component" value="Chromosome 2"/>
</dbReference>
<organism evidence="13 14">
    <name type="scientific">Tigriopus californicus</name>
    <name type="common">Marine copepod</name>
    <dbReference type="NCBI Taxonomy" id="6832"/>
    <lineage>
        <taxon>Eukaryota</taxon>
        <taxon>Metazoa</taxon>
        <taxon>Ecdysozoa</taxon>
        <taxon>Arthropoda</taxon>
        <taxon>Crustacea</taxon>
        <taxon>Multicrustacea</taxon>
        <taxon>Hexanauplia</taxon>
        <taxon>Copepoda</taxon>
        <taxon>Harpacticoida</taxon>
        <taxon>Harpacticidae</taxon>
        <taxon>Tigriopus</taxon>
    </lineage>
</organism>
<dbReference type="Pfam" id="PF00004">
    <property type="entry name" value="AAA"/>
    <property type="match status" value="1"/>
</dbReference>
<evidence type="ECO:0000256" key="5">
    <source>
        <dbReference type="ARBA" id="ARBA00022840"/>
    </source>
</evidence>
<comment type="subcellular location">
    <subcellularLocation>
        <location evidence="1">Mitochondrion inner membrane</location>
    </subcellularLocation>
    <subcellularLocation>
        <location evidence="2">Mitochondrion matrix</location>
        <location evidence="2">Mitochondrion nucleoid</location>
    </subcellularLocation>
</comment>
<feature type="region of interest" description="Disordered" evidence="11">
    <location>
        <begin position="1"/>
        <end position="49"/>
    </location>
</feature>
<dbReference type="SUPFAM" id="SSF52540">
    <property type="entry name" value="P-loop containing nucleoside triphosphate hydrolases"/>
    <property type="match status" value="1"/>
</dbReference>
<evidence type="ECO:0000256" key="9">
    <source>
        <dbReference type="ARBA" id="ARBA00023271"/>
    </source>
</evidence>
<comment type="caution">
    <text evidence="13">The sequence shown here is derived from an EMBL/GenBank/DDBJ whole genome shotgun (WGS) entry which is preliminary data.</text>
</comment>
<evidence type="ECO:0000259" key="12">
    <source>
        <dbReference type="SMART" id="SM00382"/>
    </source>
</evidence>
<evidence type="ECO:0000256" key="10">
    <source>
        <dbReference type="SAM" id="Coils"/>
    </source>
</evidence>
<evidence type="ECO:0000256" key="7">
    <source>
        <dbReference type="ARBA" id="ARBA00023128"/>
    </source>
</evidence>
<feature type="compositionally biased region" description="Polar residues" evidence="11">
    <location>
        <begin position="602"/>
        <end position="611"/>
    </location>
</feature>
<evidence type="ECO:0000313" key="14">
    <source>
        <dbReference type="Proteomes" id="UP000318571"/>
    </source>
</evidence>
<keyword evidence="9" id="KW-1135">Mitochondrion nucleoid</keyword>
<dbReference type="GO" id="GO:0005743">
    <property type="term" value="C:mitochondrial inner membrane"/>
    <property type="evidence" value="ECO:0007669"/>
    <property type="project" value="UniProtKB-SubCell"/>
</dbReference>
<evidence type="ECO:0000256" key="3">
    <source>
        <dbReference type="ARBA" id="ARBA00022741"/>
    </source>
</evidence>
<accession>A0A553PDG4</accession>
<keyword evidence="3" id="KW-0547">Nucleotide-binding</keyword>
<dbReference type="GO" id="GO:0007005">
    <property type="term" value="P:mitochondrion organization"/>
    <property type="evidence" value="ECO:0007669"/>
    <property type="project" value="TreeGrafter"/>
</dbReference>
<dbReference type="EMBL" id="VCGU01000005">
    <property type="protein sequence ID" value="TRY75709.1"/>
    <property type="molecule type" value="Genomic_DNA"/>
</dbReference>
<proteinExistence type="predicted"/>
<evidence type="ECO:0000256" key="6">
    <source>
        <dbReference type="ARBA" id="ARBA00023054"/>
    </source>
</evidence>
<protein>
    <recommendedName>
        <fullName evidence="12">AAA+ ATPase domain-containing protein</fullName>
    </recommendedName>
</protein>
<evidence type="ECO:0000256" key="1">
    <source>
        <dbReference type="ARBA" id="ARBA00004273"/>
    </source>
</evidence>
<dbReference type="InterPro" id="IPR003593">
    <property type="entry name" value="AAA+_ATPase"/>
</dbReference>
<dbReference type="GO" id="GO:0042645">
    <property type="term" value="C:mitochondrial nucleoid"/>
    <property type="evidence" value="ECO:0007669"/>
    <property type="project" value="UniProtKB-SubCell"/>
</dbReference>
<feature type="compositionally biased region" description="Gly residues" evidence="11">
    <location>
        <begin position="31"/>
        <end position="44"/>
    </location>
</feature>
<keyword evidence="4" id="KW-0999">Mitochondrion inner membrane</keyword>
<feature type="domain" description="AAA+ ATPase" evidence="12">
    <location>
        <begin position="349"/>
        <end position="482"/>
    </location>
</feature>
<keyword evidence="7" id="KW-0496">Mitochondrion</keyword>
<dbReference type="AlphaFoldDB" id="A0A553PDG4"/>
<dbReference type="OMA" id="HKSITGG"/>
<dbReference type="Pfam" id="PF12037">
    <property type="entry name" value="ATAD3_N"/>
    <property type="match status" value="1"/>
</dbReference>
<dbReference type="SMART" id="SM00382">
    <property type="entry name" value="AAA"/>
    <property type="match status" value="1"/>
</dbReference>
<sequence length="611" mass="68291">MSWLFGLNKGNNSQLPPVDGLPESGEPTGQGDAGAAGSGRGGPVDSGYRSEAYSFDSTALERAAKAAKQLESSKHATQALELSKMQEVTRQQEQMAKIKEYEVGVEQMKIEQKRVDGEQKRKYMEEEAKIAKHKAEYQDQLARRRYEDQLVQQQRMQEQNLQKQEESVAKQEAMRKATLEQEMELRAQADMKRIQAETAARAKVERENQDLYLEQIRLKAKESRTTIMEGIQTAGNVLGAGAQAFLNDWDKVVAAASGISLLALGVYTAKRGTGVVAGYIDARLGKPSLVRDTSKFSLFETVKHPIQTSKKMMVKPQDALSGVVLAPQLESRLRDVALATKNTKLNRGMFRNLLFHGPPGTGKTMFAKKLAMHSGMDYAVLTGGDIAPMGRDGVTAMHKVFDWASASRKGLILFVDEADAFLRKRSSERISEEMRSTLNAFLYRTGDQSDKFMLVLASNTPEQLDWAINDRLDEVVEFPLPGDDERERLVRLYFEKYVLQPAAEGSRGRRIQVEEMDYGKLCSDIAHLTRGMSGREIAKLSVAWQAAGYASEDGVLSQVMIMDRVADAVRNHSQKLQWLSDEEIRENRNVGYKSRKEEDASKSMNVETGKK</sequence>
<dbReference type="GO" id="GO:0016887">
    <property type="term" value="F:ATP hydrolysis activity"/>
    <property type="evidence" value="ECO:0007669"/>
    <property type="project" value="InterPro"/>
</dbReference>
<evidence type="ECO:0000256" key="11">
    <source>
        <dbReference type="SAM" id="MobiDB-lite"/>
    </source>
</evidence>
<dbReference type="PANTHER" id="PTHR23075">
    <property type="entry name" value="PUTATIVE ATP-ASE"/>
    <property type="match status" value="1"/>
</dbReference>
<dbReference type="InterPro" id="IPR021911">
    <property type="entry name" value="ATAD3_N"/>
</dbReference>